<dbReference type="Proteomes" id="UP000345527">
    <property type="component" value="Unassembled WGS sequence"/>
</dbReference>
<feature type="transmembrane region" description="Helical" evidence="1">
    <location>
        <begin position="12"/>
        <end position="31"/>
    </location>
</feature>
<gene>
    <name evidence="3" type="ORF">EM848_02830</name>
    <name evidence="2" type="ORF">EMO90_01205</name>
</gene>
<feature type="transmembrane region" description="Helical" evidence="1">
    <location>
        <begin position="181"/>
        <end position="200"/>
    </location>
</feature>
<evidence type="ECO:0000256" key="1">
    <source>
        <dbReference type="SAM" id="Phobius"/>
    </source>
</evidence>
<evidence type="ECO:0000313" key="5">
    <source>
        <dbReference type="Proteomes" id="UP000374630"/>
    </source>
</evidence>
<sequence>MKYLSYIERVALIRWSTLAFMAALVLPLLFLRYGNTIAVAQSALSVMLPIATAGLIFSHARVPSSYRSFSIHDRLLLRFSMKSLSLGVAVNVCLTLLYGLAIGFVVNELLSLHAALMMAFTTVVLSLACFVLRLWTNDLAAWSVVIFLIVVGLPIGSGMFPDSPILYAVIPTTWMLNGVKYAAYVIPVGVAIAAISAWLLRKAVVSDTGVPDHE</sequence>
<name>A0A5J5E0Q6_9BIFI</name>
<dbReference type="AlphaFoldDB" id="A0A5J5E0Q6"/>
<feature type="transmembrane region" description="Helical" evidence="1">
    <location>
        <begin position="139"/>
        <end position="161"/>
    </location>
</feature>
<organism evidence="3 4">
    <name type="scientific">Bifidobacterium vespertilionis</name>
    <dbReference type="NCBI Taxonomy" id="2562524"/>
    <lineage>
        <taxon>Bacteria</taxon>
        <taxon>Bacillati</taxon>
        <taxon>Actinomycetota</taxon>
        <taxon>Actinomycetes</taxon>
        <taxon>Bifidobacteriales</taxon>
        <taxon>Bifidobacteriaceae</taxon>
        <taxon>Bifidobacterium</taxon>
    </lineage>
</organism>
<accession>A0A5J5E0Q6</accession>
<keyword evidence="1" id="KW-0472">Membrane</keyword>
<evidence type="ECO:0000313" key="2">
    <source>
        <dbReference type="EMBL" id="KAA8822626.1"/>
    </source>
</evidence>
<feature type="transmembrane region" description="Helical" evidence="1">
    <location>
        <begin position="37"/>
        <end position="57"/>
    </location>
</feature>
<dbReference type="Proteomes" id="UP000374630">
    <property type="component" value="Unassembled WGS sequence"/>
</dbReference>
<dbReference type="OrthoDB" id="3251426at2"/>
<evidence type="ECO:0000313" key="4">
    <source>
        <dbReference type="Proteomes" id="UP000345527"/>
    </source>
</evidence>
<dbReference type="EMBL" id="RZOA01000004">
    <property type="protein sequence ID" value="KAA8824089.1"/>
    <property type="molecule type" value="Genomic_DNA"/>
</dbReference>
<feature type="transmembrane region" description="Helical" evidence="1">
    <location>
        <begin position="112"/>
        <end position="132"/>
    </location>
</feature>
<keyword evidence="1" id="KW-0812">Transmembrane</keyword>
<proteinExistence type="predicted"/>
<keyword evidence="1" id="KW-1133">Transmembrane helix</keyword>
<reference evidence="4 5" key="1">
    <citation type="journal article" date="2019" name="Syst. Appl. Microbiol.">
        <title>Characterization of Bifidobacterium species in feaces of the Egyptian fruit bat: Description of B. vespertilionis sp. nov. and B. rousetti sp. nov.</title>
        <authorList>
            <person name="Modesto M."/>
            <person name="Satti M."/>
            <person name="Watanabe K."/>
            <person name="Puglisi E."/>
            <person name="Morelli L."/>
            <person name="Huang C.-H."/>
            <person name="Liou J.-S."/>
            <person name="Miyashita M."/>
            <person name="Tamura T."/>
            <person name="Saito S."/>
            <person name="Mori K."/>
            <person name="Huang L."/>
            <person name="Sciavilla P."/>
            <person name="Sandri C."/>
            <person name="Spiezio C."/>
            <person name="Vitali F."/>
            <person name="Cavalieri D."/>
            <person name="Perpetuini G."/>
            <person name="Tofalo R."/>
            <person name="Bonetti A."/>
            <person name="Arita M."/>
            <person name="Mattarelli P."/>
        </authorList>
    </citation>
    <scope>NUCLEOTIDE SEQUENCE [LARGE SCALE GENOMIC DNA]</scope>
    <source>
        <strain evidence="2 5">RST16</strain>
        <strain evidence="3 4">RST8</strain>
    </source>
</reference>
<feature type="transmembrane region" description="Helical" evidence="1">
    <location>
        <begin position="84"/>
        <end position="106"/>
    </location>
</feature>
<dbReference type="RefSeq" id="WP_150353496.1">
    <property type="nucleotide sequence ID" value="NZ_RZNZ01000001.1"/>
</dbReference>
<comment type="caution">
    <text evidence="3">The sequence shown here is derived from an EMBL/GenBank/DDBJ whole genome shotgun (WGS) entry which is preliminary data.</text>
</comment>
<evidence type="ECO:0000313" key="3">
    <source>
        <dbReference type="EMBL" id="KAA8824089.1"/>
    </source>
</evidence>
<protein>
    <submittedName>
        <fullName evidence="3">Cytochrome C oxidase subunit IV</fullName>
    </submittedName>
</protein>
<keyword evidence="5" id="KW-1185">Reference proteome</keyword>
<dbReference type="EMBL" id="RZNZ01000001">
    <property type="protein sequence ID" value="KAA8822626.1"/>
    <property type="molecule type" value="Genomic_DNA"/>
</dbReference>